<dbReference type="Pfam" id="PF00364">
    <property type="entry name" value="Biotin_lipoyl"/>
    <property type="match status" value="1"/>
</dbReference>
<evidence type="ECO:0000256" key="2">
    <source>
        <dbReference type="ARBA" id="ARBA00022823"/>
    </source>
</evidence>
<feature type="region of interest" description="Disordered" evidence="3">
    <location>
        <begin position="117"/>
        <end position="153"/>
    </location>
</feature>
<dbReference type="EMBL" id="UOGK01000729">
    <property type="protein sequence ID" value="VAX42627.1"/>
    <property type="molecule type" value="Genomic_DNA"/>
</dbReference>
<dbReference type="InterPro" id="IPR045257">
    <property type="entry name" value="E2/Pdx1"/>
</dbReference>
<dbReference type="SUPFAM" id="SSF51230">
    <property type="entry name" value="Single hybrid motif"/>
    <property type="match status" value="1"/>
</dbReference>
<dbReference type="PANTHER" id="PTHR23151:SF90">
    <property type="entry name" value="DIHYDROLIPOYLLYSINE-RESIDUE ACETYLTRANSFERASE COMPONENT OF PYRUVATE DEHYDROGENASE COMPLEX, MITOCHONDRIAL-RELATED"/>
    <property type="match status" value="1"/>
</dbReference>
<evidence type="ECO:0000313" key="6">
    <source>
        <dbReference type="EMBL" id="VAX42627.1"/>
    </source>
</evidence>
<dbReference type="InterPro" id="IPR000089">
    <property type="entry name" value="Biotin_lipoyl"/>
</dbReference>
<dbReference type="InterPro" id="IPR011053">
    <property type="entry name" value="Single_hybrid_motif"/>
</dbReference>
<dbReference type="InterPro" id="IPR004167">
    <property type="entry name" value="PSBD"/>
</dbReference>
<protein>
    <submittedName>
        <fullName evidence="6">Dihydrolipoamide acetyltransferase component of pyruvate dehydrogenase complex</fullName>
        <ecNumber evidence="6">2.3.1.12</ecNumber>
    </submittedName>
</protein>
<dbReference type="PANTHER" id="PTHR23151">
    <property type="entry name" value="DIHYDROLIPOAMIDE ACETYL/SUCCINYL-TRANSFERASE-RELATED"/>
    <property type="match status" value="1"/>
</dbReference>
<keyword evidence="6" id="KW-0012">Acyltransferase</keyword>
<dbReference type="InterPro" id="IPR036625">
    <property type="entry name" value="E3-bd_dom_sf"/>
</dbReference>
<feature type="domain" description="Lipoyl-binding" evidence="4">
    <location>
        <begin position="1"/>
        <end position="39"/>
    </location>
</feature>
<dbReference type="CDD" id="cd06849">
    <property type="entry name" value="lipoyl_domain"/>
    <property type="match status" value="1"/>
</dbReference>
<keyword evidence="2" id="KW-0450">Lipoyl</keyword>
<dbReference type="Gene3D" id="2.40.50.100">
    <property type="match status" value="1"/>
</dbReference>
<comment type="similarity">
    <text evidence="1">Belongs to the 2-oxoacid dehydrogenase family.</text>
</comment>
<keyword evidence="6" id="KW-0808">Transferase</keyword>
<dbReference type="PROSITE" id="PS50968">
    <property type="entry name" value="BIOTINYL_LIPOYL"/>
    <property type="match status" value="1"/>
</dbReference>
<dbReference type="SUPFAM" id="SSF52777">
    <property type="entry name" value="CoA-dependent acyltransferases"/>
    <property type="match status" value="1"/>
</dbReference>
<accession>A0A3B1E948</accession>
<dbReference type="Pfam" id="PF00198">
    <property type="entry name" value="2-oxoacid_dh"/>
    <property type="match status" value="1"/>
</dbReference>
<dbReference type="Gene3D" id="4.10.320.10">
    <property type="entry name" value="E3-binding domain"/>
    <property type="match status" value="1"/>
</dbReference>
<reference evidence="6" key="1">
    <citation type="submission" date="2018-06" db="EMBL/GenBank/DDBJ databases">
        <authorList>
            <person name="Zhirakovskaya E."/>
        </authorList>
    </citation>
    <scope>NUCLEOTIDE SEQUENCE</scope>
</reference>
<evidence type="ECO:0000256" key="1">
    <source>
        <dbReference type="ARBA" id="ARBA00007317"/>
    </source>
</evidence>
<dbReference type="GO" id="GO:0004742">
    <property type="term" value="F:dihydrolipoyllysine-residue acetyltransferase activity"/>
    <property type="evidence" value="ECO:0007669"/>
    <property type="project" value="UniProtKB-EC"/>
</dbReference>
<feature type="compositionally biased region" description="Low complexity" evidence="3">
    <location>
        <begin position="49"/>
        <end position="79"/>
    </location>
</feature>
<proteinExistence type="inferred from homology"/>
<dbReference type="Gene3D" id="3.30.559.10">
    <property type="entry name" value="Chloramphenicol acetyltransferase-like domain"/>
    <property type="match status" value="1"/>
</dbReference>
<dbReference type="InterPro" id="IPR023213">
    <property type="entry name" value="CAT-like_dom_sf"/>
</dbReference>
<dbReference type="GO" id="GO:0006086">
    <property type="term" value="P:pyruvate decarboxylation to acetyl-CoA"/>
    <property type="evidence" value="ECO:0007669"/>
    <property type="project" value="InterPro"/>
</dbReference>
<feature type="compositionally biased region" description="Polar residues" evidence="3">
    <location>
        <begin position="86"/>
        <end position="95"/>
    </location>
</feature>
<feature type="region of interest" description="Disordered" evidence="3">
    <location>
        <begin position="49"/>
        <end position="95"/>
    </location>
</feature>
<organism evidence="6">
    <name type="scientific">hydrothermal vent metagenome</name>
    <dbReference type="NCBI Taxonomy" id="652676"/>
    <lineage>
        <taxon>unclassified sequences</taxon>
        <taxon>metagenomes</taxon>
        <taxon>ecological metagenomes</taxon>
    </lineage>
</organism>
<dbReference type="AlphaFoldDB" id="A0A3B1E948"/>
<evidence type="ECO:0000259" key="4">
    <source>
        <dbReference type="PROSITE" id="PS50968"/>
    </source>
</evidence>
<dbReference type="PROSITE" id="PS51826">
    <property type="entry name" value="PSBD"/>
    <property type="match status" value="1"/>
</dbReference>
<dbReference type="SUPFAM" id="SSF47005">
    <property type="entry name" value="Peripheral subunit-binding domain of 2-oxo acid dehydrogenase complex"/>
    <property type="match status" value="1"/>
</dbReference>
<feature type="domain" description="Peripheral subunit-binding (PSBD)" evidence="5">
    <location>
        <begin position="100"/>
        <end position="137"/>
    </location>
</feature>
<evidence type="ECO:0000256" key="3">
    <source>
        <dbReference type="SAM" id="MobiDB-lite"/>
    </source>
</evidence>
<dbReference type="Pfam" id="PF02817">
    <property type="entry name" value="E3_binding"/>
    <property type="match status" value="1"/>
</dbReference>
<name>A0A3B1E948_9ZZZZ</name>
<gene>
    <name evidence="6" type="ORF">MNBD_PLANCTO03-1866</name>
</gene>
<dbReference type="InterPro" id="IPR001078">
    <property type="entry name" value="2-oxoacid_DH_actylTfrase"/>
</dbReference>
<keyword evidence="6" id="KW-0670">Pyruvate</keyword>
<dbReference type="GO" id="GO:0045254">
    <property type="term" value="C:pyruvate dehydrogenase complex"/>
    <property type="evidence" value="ECO:0007669"/>
    <property type="project" value="InterPro"/>
</dbReference>
<dbReference type="EC" id="2.3.1.12" evidence="6"/>
<sequence length="413" mass="43146">METDKATMELQSFDEGTVGKIVAAEGATVPIGSVICVLAEEGESLEAASASASGTTQAADGASTTVVADPPATKAADPAGSFAANADSSGKASANGQRIIASPLARKIAEERGIDLSTVQGSGPAGRITRKDVESVGTESAAPARPHASQSLSVGVQSAETLPVPTGPVTLEDKTIPLSNMRATIAKRLVESKTTVPHYQVTVSARVDALLELREQLNEQLADQGVKLSVNDFLVRACAVAMHEHPFVNASWDEGSGSGPSIRLHGRVNVGVAISLPVERGGGLVVATIREADRIGLRQISTETKRLAKKAREKGLTVEEMSDSTFTISNLGMFGVDHFTAIINPPNAAILAVGRAIEKPFVEFDEEGEPELVIGHEMSMTISSDHRVIDGAMAAQYLQTVKDLLEKPASLLV</sequence>
<evidence type="ECO:0000259" key="5">
    <source>
        <dbReference type="PROSITE" id="PS51826"/>
    </source>
</evidence>